<accession>A0A0C5VGM6</accession>
<reference evidence="1 2" key="1">
    <citation type="submission" date="2014-01" db="EMBL/GenBank/DDBJ databases">
        <title>Full genme sequencing of cellulolytic bacterium Gynuella sunshinyii YC6258T gen. nov., sp. nov.</title>
        <authorList>
            <person name="Khan H."/>
            <person name="Chung E.J."/>
            <person name="Chung Y.R."/>
        </authorList>
    </citation>
    <scope>NUCLEOTIDE SEQUENCE [LARGE SCALE GENOMIC DNA]</scope>
    <source>
        <strain evidence="1 2">YC6258</strain>
    </source>
</reference>
<proteinExistence type="predicted"/>
<dbReference type="Proteomes" id="UP000032266">
    <property type="component" value="Chromosome"/>
</dbReference>
<evidence type="ECO:0000313" key="2">
    <source>
        <dbReference type="Proteomes" id="UP000032266"/>
    </source>
</evidence>
<dbReference type="HOGENOM" id="CLU_3184278_0_0_6"/>
<sequence length="46" mass="5353">MIARIIVQADEEHSTQVARFISEVIGLAERQLNRVYGEVEAVRLWR</sequence>
<evidence type="ECO:0000313" key="1">
    <source>
        <dbReference type="EMBL" id="AJQ93351.1"/>
    </source>
</evidence>
<dbReference type="RefSeq" id="WP_169748932.1">
    <property type="nucleotide sequence ID" value="NZ_CP007142.1"/>
</dbReference>
<dbReference type="STRING" id="1445510.YC6258_01303"/>
<name>A0A0C5VGM6_9GAMM</name>
<dbReference type="EMBL" id="CP007142">
    <property type="protein sequence ID" value="AJQ93351.1"/>
    <property type="molecule type" value="Genomic_DNA"/>
</dbReference>
<gene>
    <name evidence="1" type="ORF">YC6258_01303</name>
</gene>
<dbReference type="KEGG" id="gsn:YC6258_01303"/>
<dbReference type="AlphaFoldDB" id="A0A0C5VGM6"/>
<protein>
    <submittedName>
        <fullName evidence="1">Uncharacterized protein</fullName>
    </submittedName>
</protein>
<organism evidence="1 2">
    <name type="scientific">Gynuella sunshinyii YC6258</name>
    <dbReference type="NCBI Taxonomy" id="1445510"/>
    <lineage>
        <taxon>Bacteria</taxon>
        <taxon>Pseudomonadati</taxon>
        <taxon>Pseudomonadota</taxon>
        <taxon>Gammaproteobacteria</taxon>
        <taxon>Oceanospirillales</taxon>
        <taxon>Saccharospirillaceae</taxon>
        <taxon>Gynuella</taxon>
    </lineage>
</organism>
<keyword evidence="2" id="KW-1185">Reference proteome</keyword>